<name>Q6D493_PECAS</name>
<proteinExistence type="predicted"/>
<dbReference type="PATRIC" id="fig|218491.5.peg.2532"/>
<dbReference type="Proteomes" id="UP000007966">
    <property type="component" value="Chromosome"/>
</dbReference>
<dbReference type="HOGENOM" id="CLU_372491_0_0_6"/>
<dbReference type="RefSeq" id="WP_011094046.1">
    <property type="nucleotide sequence ID" value="NC_004547.2"/>
</dbReference>
<reference evidence="1" key="1">
    <citation type="submission" date="2004-02" db="EMBL/GenBank/DDBJ databases">
        <title>The genome sequence of the enterobacterial phytopathogen Erwinia carotovora subsp. atroseptica SCRI1043 and functional genomic identification of novel virulence factors.</title>
        <authorList>
            <person name="Bell K.S."/>
            <person name="Sebaihia M."/>
            <person name="Pritchard L."/>
            <person name="Holden M."/>
            <person name="Hyman L.J."/>
            <person name="Holeva M.C."/>
            <person name="Thomson N.R."/>
            <person name="Bentley S.D."/>
            <person name="Churcher C."/>
            <person name="Mungall K."/>
            <person name="Atkin R."/>
            <person name="Bason N."/>
            <person name="Brooks K."/>
            <person name="Chillingworth T."/>
            <person name="Clark K."/>
            <person name="Doggett J."/>
            <person name="Fraser A."/>
            <person name="Hance Z."/>
            <person name="Hauser H."/>
            <person name="Jagels K."/>
            <person name="Moule S."/>
            <person name="Norbertczak H."/>
            <person name="Ormond D."/>
            <person name="Price C."/>
            <person name="Quail M.A."/>
            <person name="Sanders M."/>
            <person name="Walker D."/>
            <person name="Whitehead S."/>
            <person name="Salmond G.P.C."/>
            <person name="Birch P.R.J."/>
            <person name="Barrell B.G."/>
            <person name="Parkhill J."/>
            <person name="Toth I.K."/>
        </authorList>
    </citation>
    <scope>NUCLEOTIDE SEQUENCE</scope>
    <source>
        <strain evidence="1">SCRI1043</strain>
    </source>
</reference>
<dbReference type="STRING" id="218491.ECA2500"/>
<dbReference type="GO" id="GO:0003677">
    <property type="term" value="F:DNA binding"/>
    <property type="evidence" value="ECO:0007669"/>
    <property type="project" value="UniProtKB-KW"/>
</dbReference>
<protein>
    <submittedName>
        <fullName evidence="1">DNA-binding protein</fullName>
    </submittedName>
</protein>
<accession>Q6D493</accession>
<dbReference type="AlphaFoldDB" id="Q6D493"/>
<dbReference type="EMBL" id="BX950851">
    <property type="protein sequence ID" value="CAG75400.1"/>
    <property type="molecule type" value="Genomic_DNA"/>
</dbReference>
<dbReference type="KEGG" id="eca:ECA2500"/>
<gene>
    <name evidence="1" type="ordered locus">ECA2500</name>
</gene>
<evidence type="ECO:0000313" key="2">
    <source>
        <dbReference type="Proteomes" id="UP000007966"/>
    </source>
</evidence>
<keyword evidence="1" id="KW-0238">DNA-binding</keyword>
<evidence type="ECO:0000313" key="1">
    <source>
        <dbReference type="EMBL" id="CAG75400.1"/>
    </source>
</evidence>
<keyword evidence="2" id="KW-1185">Reference proteome</keyword>
<sequence length="744" mass="81311">MAQHTVTEFVIEMGFDAKKVLSGLKNLESKVNQSAQKFEARLHRAFSKDFTKGFQQNLKRMESNASKSGNNINRVLSRSLQLRSVQTGLFTRFEREGTTSAARVQSALERALNVRRTAGNPLGGNGSRPSRDNFANARMRQAERIHGLNNGSIAQRLRAGGHTEQLRQYRASMRDAAVNSGGDMRQFRMAMREAISSQQVFLRSQSFTRNSALQAGATNNALTGLTGRLGALAAVVFSVQRTFELFTESLKQGIERTQASTMMSSAYGDNTKNMNRDVAEYSRKYGVNQTDAMKQAAVLKQTMSQAFSDSEIVPLLENMSVFAHNTGMTTQQQQGLAYVMAQEAGANKGGQANNYHQVLENAPALIPAIAKLLDIKIGDVRAKANSMTGQEWDKTMSRAMNKMNRDANAYEKTQHSIAASQGRYQNAVANSQISFFKGFEGGLRSLFDSSGSMLDSTSGLTFKLGEALGWVLEQMARNVRSLDQWGARLDGYLTLFGIQIDDWKKSQPWFDKVSEVMGKLSSSTFDWLAMGTTIALFAGVLGKLKGLLGLGSTAGALAGTGFWSLAGKAFGVAAVIELAKNANGMNEFATDLANKTRSLFGMESNKPRTAQEIADDPNASTLRKWFSATDVMLGRKFNAWTNDPNIPLFSGNWKGASLPPRALDSFPSRDNVLQLSLNQKPLQLLPFTINIKQPDGTVTQQTVQAQLENHFESTLVSAGGLGGNWQSQGSNAGFSPSYLKRNPN</sequence>
<organism evidence="1 2">
    <name type="scientific">Pectobacterium atrosepticum (strain SCRI 1043 / ATCC BAA-672)</name>
    <name type="common">Erwinia carotovora subsp. atroseptica</name>
    <dbReference type="NCBI Taxonomy" id="218491"/>
    <lineage>
        <taxon>Bacteria</taxon>
        <taxon>Pseudomonadati</taxon>
        <taxon>Pseudomonadota</taxon>
        <taxon>Gammaproteobacteria</taxon>
        <taxon>Enterobacterales</taxon>
        <taxon>Pectobacteriaceae</taxon>
        <taxon>Pectobacterium</taxon>
    </lineage>
</organism>